<feature type="domain" description="Low-salt glycan biosynthesis hexosyltransferase Agl6 C-terminal transmembrane region" evidence="3">
    <location>
        <begin position="296"/>
        <end position="389"/>
    </location>
</feature>
<dbReference type="InterPro" id="IPR029044">
    <property type="entry name" value="Nucleotide-diphossugar_trans"/>
</dbReference>
<dbReference type="GO" id="GO:0099621">
    <property type="term" value="F:undecaprenyl-phosphate 4-deoxy-4-formamido-L-arabinose transferase activity"/>
    <property type="evidence" value="ECO:0007669"/>
    <property type="project" value="UniProtKB-EC"/>
</dbReference>
<sequence>MSNDSEARPEGPQPEVTVVMPCLNEAATVVQCVSEALAALADGEFAGEVIVADNGSTDGSREAAAQAGARVVAVEAKGYGSALRGGIAAARGRWVVMGDADASYDFGELGRIVAKLREGNDLVMGNRFRGGILPGAMPWKNRYLGNPVLTFIGRVFFRVPAGDFHCGLRGFSVEAYRRMGLCTTGMEFASEMVIKACKQGLRIAEVPVTLRPDGRGRPPHLRPWRDGWRHLRFMLLFSPRWLFLYPGLAAIVLGGALGVRLLMGPLMIGRVALDVHTLLYATAAMMLGVQSVGFALCAKTFAVNAGLVKPDRGYPRFLEHPSLEGGLVVGGLLMLGGLALSVAAVWQWVQRGFGPLDPREMLRWVIPAAMCLMLGGQVILFSFFLGVLGLKLDRERG</sequence>
<feature type="transmembrane region" description="Helical" evidence="1">
    <location>
        <begin position="361"/>
        <end position="390"/>
    </location>
</feature>
<dbReference type="InterPro" id="IPR050256">
    <property type="entry name" value="Glycosyltransferase_2"/>
</dbReference>
<dbReference type="SUPFAM" id="SSF53448">
    <property type="entry name" value="Nucleotide-diphospho-sugar transferases"/>
    <property type="match status" value="1"/>
</dbReference>
<organism evidence="4">
    <name type="scientific">mine drainage metagenome</name>
    <dbReference type="NCBI Taxonomy" id="410659"/>
    <lineage>
        <taxon>unclassified sequences</taxon>
        <taxon>metagenomes</taxon>
        <taxon>ecological metagenomes</taxon>
    </lineage>
</organism>
<dbReference type="EC" id="2.4.2.53" evidence="4"/>
<dbReference type="Pfam" id="PF26629">
    <property type="entry name" value="GT2_TM_C"/>
    <property type="match status" value="1"/>
</dbReference>
<dbReference type="PANTHER" id="PTHR48090:SF7">
    <property type="entry name" value="RFBJ PROTEIN"/>
    <property type="match status" value="1"/>
</dbReference>
<comment type="caution">
    <text evidence="4">The sequence shown here is derived from an EMBL/GenBank/DDBJ whole genome shotgun (WGS) entry which is preliminary data.</text>
</comment>
<keyword evidence="4" id="KW-0328">Glycosyltransferase</keyword>
<protein>
    <submittedName>
        <fullName evidence="4">Undecaprenyl-phosphate 4-deoxy-4-formamido-L-arabinose transferase</fullName>
        <ecNumber evidence="4">2.4.2.53</ecNumber>
    </submittedName>
</protein>
<dbReference type="InterPro" id="IPR058718">
    <property type="entry name" value="Agl6_TM_C"/>
</dbReference>
<keyword evidence="1" id="KW-1133">Transmembrane helix</keyword>
<feature type="transmembrane region" description="Helical" evidence="1">
    <location>
        <begin position="327"/>
        <end position="349"/>
    </location>
</feature>
<feature type="domain" description="Glycosyltransferase 2-like" evidence="2">
    <location>
        <begin position="17"/>
        <end position="178"/>
    </location>
</feature>
<feature type="transmembrane region" description="Helical" evidence="1">
    <location>
        <begin position="242"/>
        <end position="263"/>
    </location>
</feature>
<evidence type="ECO:0000259" key="2">
    <source>
        <dbReference type="Pfam" id="PF00535"/>
    </source>
</evidence>
<dbReference type="Gene3D" id="3.90.550.10">
    <property type="entry name" value="Spore Coat Polysaccharide Biosynthesis Protein SpsA, Chain A"/>
    <property type="match status" value="1"/>
</dbReference>
<dbReference type="PANTHER" id="PTHR48090">
    <property type="entry name" value="UNDECAPRENYL-PHOSPHATE 4-DEOXY-4-FORMAMIDO-L-ARABINOSE TRANSFERASE-RELATED"/>
    <property type="match status" value="1"/>
</dbReference>
<evidence type="ECO:0000259" key="3">
    <source>
        <dbReference type="Pfam" id="PF26629"/>
    </source>
</evidence>
<name>A0A1J5T2L7_9ZZZZ</name>
<evidence type="ECO:0000313" key="4">
    <source>
        <dbReference type="EMBL" id="OIR15129.1"/>
    </source>
</evidence>
<evidence type="ECO:0000256" key="1">
    <source>
        <dbReference type="SAM" id="Phobius"/>
    </source>
</evidence>
<proteinExistence type="predicted"/>
<dbReference type="EMBL" id="MLJW01000010">
    <property type="protein sequence ID" value="OIR15129.1"/>
    <property type="molecule type" value="Genomic_DNA"/>
</dbReference>
<feature type="transmembrane region" description="Helical" evidence="1">
    <location>
        <begin position="283"/>
        <end position="307"/>
    </location>
</feature>
<dbReference type="CDD" id="cd04179">
    <property type="entry name" value="DPM_DPG-synthase_like"/>
    <property type="match status" value="1"/>
</dbReference>
<keyword evidence="1" id="KW-0472">Membrane</keyword>
<dbReference type="AlphaFoldDB" id="A0A1J5T2L7"/>
<dbReference type="Pfam" id="PF00535">
    <property type="entry name" value="Glycos_transf_2"/>
    <property type="match status" value="1"/>
</dbReference>
<accession>A0A1J5T2L7</accession>
<keyword evidence="4" id="KW-0808">Transferase</keyword>
<keyword evidence="1" id="KW-0812">Transmembrane</keyword>
<gene>
    <name evidence="4" type="primary">arnC_2</name>
    <name evidence="4" type="ORF">GALL_42480</name>
</gene>
<dbReference type="InterPro" id="IPR001173">
    <property type="entry name" value="Glyco_trans_2-like"/>
</dbReference>
<reference evidence="4" key="1">
    <citation type="submission" date="2016-10" db="EMBL/GenBank/DDBJ databases">
        <title>Sequence of Gallionella enrichment culture.</title>
        <authorList>
            <person name="Poehlein A."/>
            <person name="Muehling M."/>
            <person name="Daniel R."/>
        </authorList>
    </citation>
    <scope>NUCLEOTIDE SEQUENCE</scope>
</reference>